<name>A0A2D3UQQ0_9PEZI</name>
<accession>A0A2D3UQQ0</accession>
<keyword evidence="3" id="KW-1185">Reference proteome</keyword>
<evidence type="ECO:0000313" key="3">
    <source>
        <dbReference type="Proteomes" id="UP000225277"/>
    </source>
</evidence>
<gene>
    <name evidence="2" type="ORF">RCC_03981</name>
</gene>
<evidence type="ECO:0000313" key="2">
    <source>
        <dbReference type="EMBL" id="CZT18141.1"/>
    </source>
</evidence>
<dbReference type="Proteomes" id="UP000225277">
    <property type="component" value="Unassembled WGS sequence"/>
</dbReference>
<evidence type="ECO:0000256" key="1">
    <source>
        <dbReference type="SAM" id="MobiDB-lite"/>
    </source>
</evidence>
<proteinExistence type="predicted"/>
<protein>
    <submittedName>
        <fullName evidence="2">Uncharacterized protein</fullName>
    </submittedName>
</protein>
<sequence>MNPEKDLPYNLRNNPQEDHPEDHPEEDHPESHPEEPLEEPQPSNELLELLGLKSPTKPLGPATLAEQHLINLHQKVKALEENHLQWPERLLELRSIDREGARALEKYFEDLMKDFGKLQRWLEKCVVKQRKLTEKREGWMGVGRWRKRWMKRLKRRWRVGR</sequence>
<feature type="region of interest" description="Disordered" evidence="1">
    <location>
        <begin position="1"/>
        <end position="45"/>
    </location>
</feature>
<dbReference type="AlphaFoldDB" id="A0A2D3UQQ0"/>
<dbReference type="GeneID" id="35599166"/>
<dbReference type="EMBL" id="FJUY01000005">
    <property type="protein sequence ID" value="CZT18141.1"/>
    <property type="molecule type" value="Genomic_DNA"/>
</dbReference>
<feature type="compositionally biased region" description="Basic and acidic residues" evidence="1">
    <location>
        <begin position="15"/>
        <end position="35"/>
    </location>
</feature>
<dbReference type="RefSeq" id="XP_023625031.1">
    <property type="nucleotide sequence ID" value="XM_023769263.1"/>
</dbReference>
<organism evidence="2 3">
    <name type="scientific">Ramularia collo-cygni</name>
    <dbReference type="NCBI Taxonomy" id="112498"/>
    <lineage>
        <taxon>Eukaryota</taxon>
        <taxon>Fungi</taxon>
        <taxon>Dikarya</taxon>
        <taxon>Ascomycota</taxon>
        <taxon>Pezizomycotina</taxon>
        <taxon>Dothideomycetes</taxon>
        <taxon>Dothideomycetidae</taxon>
        <taxon>Mycosphaerellales</taxon>
        <taxon>Mycosphaerellaceae</taxon>
        <taxon>Ramularia</taxon>
    </lineage>
</organism>
<reference evidence="2 3" key="1">
    <citation type="submission" date="2016-03" db="EMBL/GenBank/DDBJ databases">
        <authorList>
            <person name="Ploux O."/>
        </authorList>
    </citation>
    <scope>NUCLEOTIDE SEQUENCE [LARGE SCALE GENOMIC DNA]</scope>
    <source>
        <strain evidence="2 3">URUG2</strain>
    </source>
</reference>